<keyword evidence="2" id="KW-1185">Reference proteome</keyword>
<dbReference type="Proteomes" id="UP001629058">
    <property type="component" value="Unassembled WGS sequence"/>
</dbReference>
<dbReference type="EMBL" id="JBELPY010000001">
    <property type="protein sequence ID" value="MFL9832550.1"/>
    <property type="molecule type" value="Genomic_DNA"/>
</dbReference>
<name>A0ABW8XZF5_9FLAO</name>
<dbReference type="Gene3D" id="2.60.120.590">
    <property type="entry name" value="Alpha-ketoglutarate-dependent dioxygenase AlkB-like"/>
    <property type="match status" value="1"/>
</dbReference>
<evidence type="ECO:0000313" key="2">
    <source>
        <dbReference type="Proteomes" id="UP001629058"/>
    </source>
</evidence>
<dbReference type="GeneID" id="99068064"/>
<proteinExistence type="predicted"/>
<dbReference type="InterPro" id="IPR037151">
    <property type="entry name" value="AlkB-like_sf"/>
</dbReference>
<accession>A0ABW8XZF5</accession>
<comment type="caution">
    <text evidence="1">The sequence shown here is derived from an EMBL/GenBank/DDBJ whole genome shotgun (WGS) entry which is preliminary data.</text>
</comment>
<gene>
    <name evidence="1" type="ORF">ABS765_00745</name>
</gene>
<organism evidence="1 2">
    <name type="scientific">Chryseobacterium terrae</name>
    <dbReference type="NCBI Taxonomy" id="3163299"/>
    <lineage>
        <taxon>Bacteria</taxon>
        <taxon>Pseudomonadati</taxon>
        <taxon>Bacteroidota</taxon>
        <taxon>Flavobacteriia</taxon>
        <taxon>Flavobacteriales</taxon>
        <taxon>Weeksellaceae</taxon>
        <taxon>Chryseobacterium group</taxon>
        <taxon>Chryseobacterium</taxon>
    </lineage>
</organism>
<dbReference type="SUPFAM" id="SSF51197">
    <property type="entry name" value="Clavaminate synthase-like"/>
    <property type="match status" value="1"/>
</dbReference>
<dbReference type="RefSeq" id="WP_378114635.1">
    <property type="nucleotide sequence ID" value="NZ_JBELPY010000001.1"/>
</dbReference>
<protein>
    <recommendedName>
        <fullName evidence="3">2OG-Fe(II) oxygenase superfamily protein</fullName>
    </recommendedName>
</protein>
<reference evidence="1 2" key="1">
    <citation type="submission" date="2024-06" db="EMBL/GenBank/DDBJ databases">
        <authorList>
            <person name="Kaempfer P."/>
            <person name="Viver T."/>
        </authorList>
    </citation>
    <scope>NUCLEOTIDE SEQUENCE [LARGE SCALE GENOMIC DNA]</scope>
    <source>
        <strain evidence="1 2">ST-37</strain>
    </source>
</reference>
<evidence type="ECO:0000313" key="1">
    <source>
        <dbReference type="EMBL" id="MFL9832550.1"/>
    </source>
</evidence>
<sequence length="42" mass="5104">MPFPNGSLIIMKDDLQENWEHRIAKYTLLMKERINLTFRLVK</sequence>
<evidence type="ECO:0008006" key="3">
    <source>
        <dbReference type="Google" id="ProtNLM"/>
    </source>
</evidence>